<dbReference type="OrthoDB" id="3680499at2"/>
<dbReference type="AlphaFoldDB" id="A0A428ZE09"/>
<comment type="caution">
    <text evidence="2">The sequence shown here is derived from an EMBL/GenBank/DDBJ whole genome shotgun (WGS) entry which is preliminary data.</text>
</comment>
<name>A0A428ZE09_KIBAR</name>
<reference evidence="2 3" key="1">
    <citation type="submission" date="2018-05" db="EMBL/GenBank/DDBJ databases">
        <title>Evolution of GPA BGCs.</title>
        <authorList>
            <person name="Waglechner N."/>
            <person name="Wright G.D."/>
        </authorList>
    </citation>
    <scope>NUCLEOTIDE SEQUENCE [LARGE SCALE GENOMIC DNA]</scope>
    <source>
        <strain evidence="2 3">A82846</strain>
    </source>
</reference>
<evidence type="ECO:0000259" key="1">
    <source>
        <dbReference type="Pfam" id="PF05076"/>
    </source>
</evidence>
<gene>
    <name evidence="2" type="ORF">DMH04_14240</name>
</gene>
<evidence type="ECO:0000313" key="3">
    <source>
        <dbReference type="Proteomes" id="UP000287547"/>
    </source>
</evidence>
<dbReference type="Proteomes" id="UP000287547">
    <property type="component" value="Unassembled WGS sequence"/>
</dbReference>
<dbReference type="InterPro" id="IPR020941">
    <property type="entry name" value="SUFU-like_domain"/>
</dbReference>
<organism evidence="2 3">
    <name type="scientific">Kibdelosporangium aridum</name>
    <dbReference type="NCBI Taxonomy" id="2030"/>
    <lineage>
        <taxon>Bacteria</taxon>
        <taxon>Bacillati</taxon>
        <taxon>Actinomycetota</taxon>
        <taxon>Actinomycetes</taxon>
        <taxon>Pseudonocardiales</taxon>
        <taxon>Pseudonocardiaceae</taxon>
        <taxon>Kibdelosporangium</taxon>
    </lineage>
</organism>
<accession>A0A428ZE09</accession>
<feature type="domain" description="Suppressor of fused-like" evidence="1">
    <location>
        <begin position="85"/>
        <end position="209"/>
    </location>
</feature>
<dbReference type="Pfam" id="PF05076">
    <property type="entry name" value="SUFU"/>
    <property type="match status" value="1"/>
</dbReference>
<dbReference type="EMBL" id="QHKI01000009">
    <property type="protein sequence ID" value="RSM86322.1"/>
    <property type="molecule type" value="Genomic_DNA"/>
</dbReference>
<proteinExistence type="predicted"/>
<sequence>MPISECVNVGNLDVRFATRGWVPMGQQIESGPLHHHLQTYAGEHRGTESKPHDKPGHQYTLDRFDHPSGITTITSNGLRHIEDAPFAEEIACTLQTPQAGYARAIVGAVCEFITLTRTGIDFGQVIDNHSELFNGTAKEGLLATTHPCFDKDFNYLTRNSARIRGTVELQIVTLLPITRHEIELAMQDVDLLYRHWHKTHPDLLDITRPSTT</sequence>
<protein>
    <recommendedName>
        <fullName evidence="1">Suppressor of fused-like domain-containing protein</fullName>
    </recommendedName>
</protein>
<evidence type="ECO:0000313" key="2">
    <source>
        <dbReference type="EMBL" id="RSM86322.1"/>
    </source>
</evidence>